<dbReference type="Proteomes" id="UP000264002">
    <property type="component" value="Unassembled WGS sequence"/>
</dbReference>
<reference evidence="1 2" key="2">
    <citation type="submission" date="2018-09" db="EMBL/GenBank/DDBJ databases">
        <title>Genome of Sphaerochaeta halotolerans strain 4-11.</title>
        <authorList>
            <person name="Nazina T.N."/>
            <person name="Sokolova D.S."/>
        </authorList>
    </citation>
    <scope>NUCLEOTIDE SEQUENCE [LARGE SCALE GENOMIC DNA]</scope>
    <source>
        <strain evidence="1 2">4-11</strain>
    </source>
</reference>
<reference evidence="2" key="1">
    <citation type="submission" date="2018-08" db="EMBL/GenBank/DDBJ databases">
        <authorList>
            <person name="Grouzdev D.S."/>
            <person name="Krutkina M.S."/>
        </authorList>
    </citation>
    <scope>NUCLEOTIDE SEQUENCE [LARGE SCALE GENOMIC DNA]</scope>
    <source>
        <strain evidence="2">4-11</strain>
    </source>
</reference>
<accession>A0A372MJN3</accession>
<dbReference type="RefSeq" id="WP_117329799.1">
    <property type="nucleotide sequence ID" value="NZ_QUWK01000004.1"/>
</dbReference>
<sequence>MSVVDSVKLLELRTKKAAGLIAMLRKEKEELQEKFDLVHAHNAELEEYVESFQTSNKLIEDSIANAMDNLSAIEGLDDVPLLDDAQIELEAADGFTSGDALIDEEVDLDALLEDSPSF</sequence>
<gene>
    <name evidence="1" type="ORF">DYP60_05070</name>
</gene>
<dbReference type="EMBL" id="QUWK01000004">
    <property type="protein sequence ID" value="RFU95390.1"/>
    <property type="molecule type" value="Genomic_DNA"/>
</dbReference>
<evidence type="ECO:0000313" key="1">
    <source>
        <dbReference type="EMBL" id="RFU95390.1"/>
    </source>
</evidence>
<protein>
    <submittedName>
        <fullName evidence="1">Uncharacterized protein</fullName>
    </submittedName>
</protein>
<evidence type="ECO:0000313" key="2">
    <source>
        <dbReference type="Proteomes" id="UP000264002"/>
    </source>
</evidence>
<proteinExistence type="predicted"/>
<organism evidence="1 2">
    <name type="scientific">Sphaerochaeta halotolerans</name>
    <dbReference type="NCBI Taxonomy" id="2293840"/>
    <lineage>
        <taxon>Bacteria</taxon>
        <taxon>Pseudomonadati</taxon>
        <taxon>Spirochaetota</taxon>
        <taxon>Spirochaetia</taxon>
        <taxon>Spirochaetales</taxon>
        <taxon>Sphaerochaetaceae</taxon>
        <taxon>Sphaerochaeta</taxon>
    </lineage>
</organism>
<keyword evidence="2" id="KW-1185">Reference proteome</keyword>
<comment type="caution">
    <text evidence="1">The sequence shown here is derived from an EMBL/GenBank/DDBJ whole genome shotgun (WGS) entry which is preliminary data.</text>
</comment>
<dbReference type="OrthoDB" id="370789at2"/>
<name>A0A372MJN3_9SPIR</name>
<dbReference type="AlphaFoldDB" id="A0A372MJN3"/>